<dbReference type="EMBL" id="JAEPRA010000014">
    <property type="protein sequence ID" value="KAG2175832.1"/>
    <property type="molecule type" value="Genomic_DNA"/>
</dbReference>
<keyword evidence="1" id="KW-0175">Coiled coil</keyword>
<evidence type="ECO:0000256" key="1">
    <source>
        <dbReference type="SAM" id="Coils"/>
    </source>
</evidence>
<dbReference type="Proteomes" id="UP000612746">
    <property type="component" value="Unassembled WGS sequence"/>
</dbReference>
<keyword evidence="3" id="KW-1185">Reference proteome</keyword>
<dbReference type="AlphaFoldDB" id="A0A8H7PKR0"/>
<dbReference type="OrthoDB" id="2349883at2759"/>
<sequence length="407" mass="46653">MLRIPRTSRILLRPALQNVRRLATTPHLLSQSNPHSKIHALPFKLSEEKARSLIDLTAYVNEHTFASFFKILGSVCMHLAITRTKPKVDEKAQDLELRKAYLPFWYLDIAVSGKGTALEAKVGNDEKDMENSMLGMAFDSYWPGFVYDPLHYVSFGKPHNQDIQDAVPFSPSMYQDVEDLEVIPFSVSPLLDIADRVDVVNDTVIEGKDFNYKMNDVQLEFAAAYPLYWPVYIAKFKVGEDEERTIVLAAHKDDPFFLQWEPEREGYQQWLNNGSWLNADVTEPFWKIGHGQKGVLHNAEQMYLNDVVGQFGVGGDDIDWEDKRILAYPVHNGDNKEYLTKMYSYWAKTSMLNMIQHSESAMVGFGKGKFEILPVEKMIEKTEKEVKEAKAEMEEARPKWLSEGTQA</sequence>
<feature type="coiled-coil region" evidence="1">
    <location>
        <begin position="372"/>
        <end position="399"/>
    </location>
</feature>
<comment type="caution">
    <text evidence="2">The sequence shown here is derived from an EMBL/GenBank/DDBJ whole genome shotgun (WGS) entry which is preliminary data.</text>
</comment>
<name>A0A8H7PKR0_9FUNG</name>
<evidence type="ECO:0000313" key="2">
    <source>
        <dbReference type="EMBL" id="KAG2175832.1"/>
    </source>
</evidence>
<reference evidence="2" key="1">
    <citation type="submission" date="2020-12" db="EMBL/GenBank/DDBJ databases">
        <title>Metabolic potential, ecology and presence of endohyphal bacteria is reflected in genomic diversity of Mucoromycotina.</title>
        <authorList>
            <person name="Muszewska A."/>
            <person name="Okrasinska A."/>
            <person name="Steczkiewicz K."/>
            <person name="Drgas O."/>
            <person name="Orlowska M."/>
            <person name="Perlinska-Lenart U."/>
            <person name="Aleksandrzak-Piekarczyk T."/>
            <person name="Szatraj K."/>
            <person name="Zielenkiewicz U."/>
            <person name="Pilsyk S."/>
            <person name="Malc E."/>
            <person name="Mieczkowski P."/>
            <person name="Kruszewska J.S."/>
            <person name="Biernat P."/>
            <person name="Pawlowska J."/>
        </authorList>
    </citation>
    <scope>NUCLEOTIDE SEQUENCE</scope>
    <source>
        <strain evidence="2">WA0000051536</strain>
    </source>
</reference>
<accession>A0A8H7PKR0</accession>
<proteinExistence type="predicted"/>
<gene>
    <name evidence="2" type="ORF">INT44_000310</name>
</gene>
<evidence type="ECO:0000313" key="3">
    <source>
        <dbReference type="Proteomes" id="UP000612746"/>
    </source>
</evidence>
<protein>
    <submittedName>
        <fullName evidence="2">Uncharacterized protein</fullName>
    </submittedName>
</protein>
<organism evidence="2 3">
    <name type="scientific">Umbelopsis vinacea</name>
    <dbReference type="NCBI Taxonomy" id="44442"/>
    <lineage>
        <taxon>Eukaryota</taxon>
        <taxon>Fungi</taxon>
        <taxon>Fungi incertae sedis</taxon>
        <taxon>Mucoromycota</taxon>
        <taxon>Mucoromycotina</taxon>
        <taxon>Umbelopsidomycetes</taxon>
        <taxon>Umbelopsidales</taxon>
        <taxon>Umbelopsidaceae</taxon>
        <taxon>Umbelopsis</taxon>
    </lineage>
</organism>